<evidence type="ECO:0000256" key="1">
    <source>
        <dbReference type="SAM" id="MobiDB-lite"/>
    </source>
</evidence>
<feature type="region of interest" description="Disordered" evidence="1">
    <location>
        <begin position="22"/>
        <end position="303"/>
    </location>
</feature>
<feature type="compositionally biased region" description="Low complexity" evidence="1">
    <location>
        <begin position="91"/>
        <end position="104"/>
    </location>
</feature>
<sequence length="579" mass="64851">MTPEQRQPLPTFAFSEHFLSVRRRPPRARPAVSISPSQVSVPDSAVAATPGPSTAARPGAPLAEQSVHTPGGPASRNASYGSLFSASDEPTGTAESSSAGTTSGRRLQGIELQEKDWAHEPASPIKDPRPEAVAQKSNGKGKRKAPEDGGQIVTSSDDDEERAERERKIKEKKLQRKKREREEEMERERVALKAKKKQKKKRDKEREPERQTKASSSSKTHKHQGGEVDDLRSNINADAFARSTAPSTRKDFASHLKKLQQARKGIVVDSDADDESQSADGDSSASSVSSSSGSSSSSSGFVVGDDEIIHESGRVVKKKAPLPTARQRSPLSLGSVLGRKLDFSEACGEYLRWITMKILSTVTQLPRSRQEELRRARQQLQQHVEDSRRLLSSSAMRRQFTWYLRHYPNLERRLLFSSEVQDHRGCSACHRSKQKCDSELSFGGRLYNRDTLEFLDTEEEDLMSSDMSSNAEDVVEHRSAKDPSITFKRRSSQKGRLHVFLCGSFCANRAVLLHSLTHWEYQTLGRVFKAEECKAIRLKHERGGDVTEREIEKIVRMHVDKLKRDLLSYKRQATEIAQK</sequence>
<feature type="compositionally biased region" description="Basic and acidic residues" evidence="1">
    <location>
        <begin position="180"/>
        <end position="191"/>
    </location>
</feature>
<dbReference type="GO" id="GO:0005634">
    <property type="term" value="C:nucleus"/>
    <property type="evidence" value="ECO:0007669"/>
    <property type="project" value="TreeGrafter"/>
</dbReference>
<evidence type="ECO:0000313" key="3">
    <source>
        <dbReference type="EMBL" id="PWN23743.1"/>
    </source>
</evidence>
<dbReference type="OrthoDB" id="2554458at2759"/>
<dbReference type="EMBL" id="KZ819321">
    <property type="protein sequence ID" value="PWN23743.1"/>
    <property type="molecule type" value="Genomic_DNA"/>
</dbReference>
<dbReference type="PANTHER" id="PTHR14689">
    <property type="entry name" value="PHORBOL-ESTER_DAG-TYPE DOMAIN-CONTAINING PROTEIN"/>
    <property type="match status" value="1"/>
</dbReference>
<evidence type="ECO:0000313" key="4">
    <source>
        <dbReference type="Proteomes" id="UP000245942"/>
    </source>
</evidence>
<dbReference type="Pfam" id="PF13926">
    <property type="entry name" value="DUF4211"/>
    <property type="match status" value="1"/>
</dbReference>
<reference evidence="3 4" key="1">
    <citation type="journal article" date="2018" name="Mol. Biol. Evol.">
        <title>Broad Genomic Sampling Reveals a Smut Pathogenic Ancestry of the Fungal Clade Ustilaginomycotina.</title>
        <authorList>
            <person name="Kijpornyongpan T."/>
            <person name="Mondo S.J."/>
            <person name="Barry K."/>
            <person name="Sandor L."/>
            <person name="Lee J."/>
            <person name="Lipzen A."/>
            <person name="Pangilinan J."/>
            <person name="LaButti K."/>
            <person name="Hainaut M."/>
            <person name="Henrissat B."/>
            <person name="Grigoriev I.V."/>
            <person name="Spatafora J.W."/>
            <person name="Aime M.C."/>
        </authorList>
    </citation>
    <scope>NUCLEOTIDE SEQUENCE [LARGE SCALE GENOMIC DNA]</scope>
    <source>
        <strain evidence="3 4">MCA 4718</strain>
    </source>
</reference>
<feature type="compositionally biased region" description="Low complexity" evidence="1">
    <location>
        <begin position="278"/>
        <end position="303"/>
    </location>
</feature>
<evidence type="ECO:0000259" key="2">
    <source>
        <dbReference type="Pfam" id="PF13926"/>
    </source>
</evidence>
<gene>
    <name evidence="3" type="ORF">BCV69DRAFT_8761</name>
</gene>
<feature type="compositionally biased region" description="Basic residues" evidence="1">
    <location>
        <begin position="192"/>
        <end position="203"/>
    </location>
</feature>
<protein>
    <recommendedName>
        <fullName evidence="2">DUF4211 domain-containing protein</fullName>
    </recommendedName>
</protein>
<dbReference type="InterPro" id="IPR025451">
    <property type="entry name" value="DUF4211"/>
</dbReference>
<proteinExistence type="predicted"/>
<organism evidence="3 4">
    <name type="scientific">Pseudomicrostroma glucosiphilum</name>
    <dbReference type="NCBI Taxonomy" id="1684307"/>
    <lineage>
        <taxon>Eukaryota</taxon>
        <taxon>Fungi</taxon>
        <taxon>Dikarya</taxon>
        <taxon>Basidiomycota</taxon>
        <taxon>Ustilaginomycotina</taxon>
        <taxon>Exobasidiomycetes</taxon>
        <taxon>Microstromatales</taxon>
        <taxon>Microstromatales incertae sedis</taxon>
        <taxon>Pseudomicrostroma</taxon>
    </lineage>
</organism>
<accession>A0A316UIH0</accession>
<feature type="compositionally biased region" description="Polar residues" evidence="1">
    <location>
        <begin position="76"/>
        <end position="90"/>
    </location>
</feature>
<dbReference type="AlphaFoldDB" id="A0A316UIH0"/>
<feature type="domain" description="DUF4211" evidence="2">
    <location>
        <begin position="352"/>
        <end position="452"/>
    </location>
</feature>
<dbReference type="RefSeq" id="XP_025350903.1">
    <property type="nucleotide sequence ID" value="XM_025495593.1"/>
</dbReference>
<dbReference type="GeneID" id="37017327"/>
<dbReference type="PANTHER" id="PTHR14689:SF0">
    <property type="entry name" value="COILED-COIL DOMAIN-CONTAINING PROTEIN 82"/>
    <property type="match status" value="1"/>
</dbReference>
<name>A0A316UIH0_9BASI</name>
<keyword evidence="4" id="KW-1185">Reference proteome</keyword>
<feature type="compositionally biased region" description="Basic residues" evidence="1">
    <location>
        <begin position="170"/>
        <end position="179"/>
    </location>
</feature>
<dbReference type="Proteomes" id="UP000245942">
    <property type="component" value="Unassembled WGS sequence"/>
</dbReference>